<dbReference type="Gene3D" id="3.30.1120.10">
    <property type="match status" value="1"/>
</dbReference>
<dbReference type="Proteomes" id="UP000823886">
    <property type="component" value="Unassembled WGS sequence"/>
</dbReference>
<evidence type="ECO:0000259" key="5">
    <source>
        <dbReference type="Pfam" id="PF00884"/>
    </source>
</evidence>
<dbReference type="InterPro" id="IPR024607">
    <property type="entry name" value="Sulfatase_CS"/>
</dbReference>
<reference evidence="6" key="1">
    <citation type="journal article" date="2021" name="PeerJ">
        <title>Extensive microbial diversity within the chicken gut microbiome revealed by metagenomics and culture.</title>
        <authorList>
            <person name="Gilroy R."/>
            <person name="Ravi A."/>
            <person name="Getino M."/>
            <person name="Pursley I."/>
            <person name="Horton D.L."/>
            <person name="Alikhan N.F."/>
            <person name="Baker D."/>
            <person name="Gharbi K."/>
            <person name="Hall N."/>
            <person name="Watson M."/>
            <person name="Adriaenssens E.M."/>
            <person name="Foster-Nyarko E."/>
            <person name="Jarju S."/>
            <person name="Secka A."/>
            <person name="Antonio M."/>
            <person name="Oren A."/>
            <person name="Chaudhuri R.R."/>
            <person name="La Ragione R."/>
            <person name="Hildebrand F."/>
            <person name="Pallen M.J."/>
        </authorList>
    </citation>
    <scope>NUCLEOTIDE SEQUENCE</scope>
    <source>
        <strain evidence="6">ChiBcec2-3848</strain>
    </source>
</reference>
<dbReference type="Pfam" id="PF00884">
    <property type="entry name" value="Sulfatase"/>
    <property type="match status" value="1"/>
</dbReference>
<evidence type="ECO:0000256" key="4">
    <source>
        <dbReference type="ARBA" id="ARBA00022837"/>
    </source>
</evidence>
<dbReference type="EMBL" id="DWVZ01000164">
    <property type="protein sequence ID" value="HJC64372.1"/>
    <property type="molecule type" value="Genomic_DNA"/>
</dbReference>
<dbReference type="PANTHER" id="PTHR42693:SF53">
    <property type="entry name" value="ENDO-4-O-SULFATASE"/>
    <property type="match status" value="1"/>
</dbReference>
<dbReference type="SUPFAM" id="SSF53649">
    <property type="entry name" value="Alkaline phosphatase-like"/>
    <property type="match status" value="1"/>
</dbReference>
<evidence type="ECO:0000313" key="7">
    <source>
        <dbReference type="Proteomes" id="UP000823886"/>
    </source>
</evidence>
<dbReference type="AlphaFoldDB" id="A0A9D2PNN7"/>
<dbReference type="PROSITE" id="PS00523">
    <property type="entry name" value="SULFATASE_1"/>
    <property type="match status" value="1"/>
</dbReference>
<comment type="caution">
    <text evidence="6">The sequence shown here is derived from an EMBL/GenBank/DDBJ whole genome shotgun (WGS) entry which is preliminary data.</text>
</comment>
<keyword evidence="2" id="KW-0479">Metal-binding</keyword>
<dbReference type="PROSITE" id="PS00149">
    <property type="entry name" value="SULFATASE_2"/>
    <property type="match status" value="1"/>
</dbReference>
<evidence type="ECO:0000256" key="3">
    <source>
        <dbReference type="ARBA" id="ARBA00022801"/>
    </source>
</evidence>
<organism evidence="6 7">
    <name type="scientific">Candidatus Blautia merdavium</name>
    <dbReference type="NCBI Taxonomy" id="2838494"/>
    <lineage>
        <taxon>Bacteria</taxon>
        <taxon>Bacillati</taxon>
        <taxon>Bacillota</taxon>
        <taxon>Clostridia</taxon>
        <taxon>Lachnospirales</taxon>
        <taxon>Lachnospiraceae</taxon>
        <taxon>Blautia</taxon>
    </lineage>
</organism>
<name>A0A9D2PNN7_9FIRM</name>
<dbReference type="GO" id="GO:0004065">
    <property type="term" value="F:arylsulfatase activity"/>
    <property type="evidence" value="ECO:0007669"/>
    <property type="project" value="TreeGrafter"/>
</dbReference>
<dbReference type="PANTHER" id="PTHR42693">
    <property type="entry name" value="ARYLSULFATASE FAMILY MEMBER"/>
    <property type="match status" value="1"/>
</dbReference>
<evidence type="ECO:0000256" key="2">
    <source>
        <dbReference type="ARBA" id="ARBA00022723"/>
    </source>
</evidence>
<reference evidence="6" key="2">
    <citation type="submission" date="2021-04" db="EMBL/GenBank/DDBJ databases">
        <authorList>
            <person name="Gilroy R."/>
        </authorList>
    </citation>
    <scope>NUCLEOTIDE SEQUENCE</scope>
    <source>
        <strain evidence="6">ChiBcec2-3848</strain>
    </source>
</reference>
<dbReference type="InterPro" id="IPR050738">
    <property type="entry name" value="Sulfatase"/>
</dbReference>
<protein>
    <submittedName>
        <fullName evidence="6">Sulfatase-like hydrolase/transferase</fullName>
    </submittedName>
</protein>
<gene>
    <name evidence="6" type="ORF">H9753_12275</name>
</gene>
<keyword evidence="4" id="KW-0106">Calcium</keyword>
<feature type="domain" description="Sulfatase N-terminal" evidence="5">
    <location>
        <begin position="5"/>
        <end position="333"/>
    </location>
</feature>
<dbReference type="GO" id="GO:0046872">
    <property type="term" value="F:metal ion binding"/>
    <property type="evidence" value="ECO:0007669"/>
    <property type="project" value="UniProtKB-KW"/>
</dbReference>
<evidence type="ECO:0000313" key="6">
    <source>
        <dbReference type="EMBL" id="HJC64372.1"/>
    </source>
</evidence>
<keyword evidence="3 6" id="KW-0378">Hydrolase</keyword>
<evidence type="ECO:0000256" key="1">
    <source>
        <dbReference type="ARBA" id="ARBA00008779"/>
    </source>
</evidence>
<sequence>MEKKPNFIVIMTDDQGYGDLSCMGNTDFVTPNIDSLAKSGVRFTDWYAGSPVCSPSRACLMTGRYPGNAGVRAILAGHRKASGLTPKVPTLASALKKEGYQTNMVGKWHLGLAEECRPNRNGYDYFYGFMAGCIDYYSHIFYWGMADGHTNPTHDLWENDREIYDNGEYFTDLVTRKAVERIRVCGQKEEPFFLFVGYNAPHYPMHAPRKYMDRFAHLPWDRQVMAAMISAVDDGVGDIVDELKRQGIYENTCIFYQSDNGPSRESRNWMDGREDPYYGGLPGGLKGHKYSLFEGGIRVPGIFSYPGKVPGNQVIHEPCGAMDIFPTLLKEAGGNPGDYELDGRDIMEVMTQGASSPHREIFWEMEEQTAVRRGDYKLVLNGVLEEGEGIQDPVFLSDLSKDPSESRNLAEELPELTRELTEQALAWRNQLEENWQINFAPNYRSLT</sequence>
<dbReference type="Gene3D" id="3.40.720.10">
    <property type="entry name" value="Alkaline Phosphatase, subunit A"/>
    <property type="match status" value="1"/>
</dbReference>
<dbReference type="InterPro" id="IPR017850">
    <property type="entry name" value="Alkaline_phosphatase_core_sf"/>
</dbReference>
<accession>A0A9D2PNN7</accession>
<dbReference type="InterPro" id="IPR000917">
    <property type="entry name" value="Sulfatase_N"/>
</dbReference>
<comment type="similarity">
    <text evidence="1">Belongs to the sulfatase family.</text>
</comment>
<proteinExistence type="inferred from homology"/>